<dbReference type="CDD" id="cd06581">
    <property type="entry name" value="TM_PBP1_LivM_like"/>
    <property type="match status" value="1"/>
</dbReference>
<reference evidence="7 8" key="1">
    <citation type="journal article" date="2016" name="Int. J. Syst. Evol. Microbiol.">
        <title>Pseudaminobacter manganicus sp. nov., isolated from sludge of a manganese mine.</title>
        <authorList>
            <person name="Li J."/>
            <person name="Huang J."/>
            <person name="Liao S."/>
            <person name="Wang G."/>
        </authorList>
    </citation>
    <scope>NUCLEOTIDE SEQUENCE [LARGE SCALE GENOMIC DNA]</scope>
    <source>
        <strain evidence="7 8">JH-7</strain>
    </source>
</reference>
<dbReference type="Pfam" id="PF02653">
    <property type="entry name" value="BPD_transp_2"/>
    <property type="match status" value="1"/>
</dbReference>
<sequence>MTVLAEGQPAATGRRLISIGLPIVLFAVAAAVPSFVNPYVLEIGILLLMYAYLGSSWDILGGWAGQVSFGHAAFFGIGAYVSALLWINMGLSPWFGMIVGALIASAFGTLVAFATFRARLRGHYFALAMFAVAQMLMALFVNLKEVGGVTIGGSEGLQLPYMGTDPANMVFDGRVPFYYILLAMLAVVVGTIKLISVSRFGAYLQAICNDEDAAEALGVNVFGCKVAAMAISAFFTGAIGAVYGQIYLYIEPGIVFSSVYSIQGLLCAVVGGSGTVWGPVIGALILTPLAEISKTFFRDLSGVDLMIFGAVLVIFVRFIPQGLMGLVLGYAGLRRKAPA</sequence>
<keyword evidence="8" id="KW-1185">Reference proteome</keyword>
<evidence type="ECO:0000256" key="5">
    <source>
        <dbReference type="ARBA" id="ARBA00023136"/>
    </source>
</evidence>
<feature type="transmembrane region" description="Helical" evidence="6">
    <location>
        <begin position="67"/>
        <end position="87"/>
    </location>
</feature>
<feature type="transmembrane region" description="Helical" evidence="6">
    <location>
        <begin position="16"/>
        <end position="33"/>
    </location>
</feature>
<gene>
    <name evidence="7" type="ORF">BFN67_16640</name>
</gene>
<dbReference type="OrthoDB" id="9804361at2"/>
<feature type="transmembrane region" description="Helical" evidence="6">
    <location>
        <begin position="123"/>
        <end position="141"/>
    </location>
</feature>
<feature type="transmembrane region" description="Helical" evidence="6">
    <location>
        <begin position="307"/>
        <end position="333"/>
    </location>
</feature>
<feature type="transmembrane region" description="Helical" evidence="6">
    <location>
        <begin position="262"/>
        <end position="286"/>
    </location>
</feature>
<feature type="transmembrane region" description="Helical" evidence="6">
    <location>
        <begin position="177"/>
        <end position="195"/>
    </location>
</feature>
<evidence type="ECO:0000256" key="1">
    <source>
        <dbReference type="ARBA" id="ARBA00004651"/>
    </source>
</evidence>
<keyword evidence="2" id="KW-1003">Cell membrane</keyword>
<keyword evidence="5 6" id="KW-0472">Membrane</keyword>
<comment type="subcellular location">
    <subcellularLocation>
        <location evidence="1">Cell membrane</location>
        <topology evidence="1">Multi-pass membrane protein</topology>
    </subcellularLocation>
</comment>
<accession>A0A1V8RSB2</accession>
<name>A0A1V8RSB2_9HYPH</name>
<dbReference type="STRING" id="1873176.BFN67_16640"/>
<keyword evidence="4 6" id="KW-1133">Transmembrane helix</keyword>
<dbReference type="EMBL" id="MDET01000011">
    <property type="protein sequence ID" value="OQM76067.1"/>
    <property type="molecule type" value="Genomic_DNA"/>
</dbReference>
<evidence type="ECO:0000256" key="3">
    <source>
        <dbReference type="ARBA" id="ARBA00022692"/>
    </source>
</evidence>
<evidence type="ECO:0000313" key="7">
    <source>
        <dbReference type="EMBL" id="OQM76067.1"/>
    </source>
</evidence>
<comment type="caution">
    <text evidence="7">The sequence shown here is derived from an EMBL/GenBank/DDBJ whole genome shotgun (WGS) entry which is preliminary data.</text>
</comment>
<feature type="transmembrane region" description="Helical" evidence="6">
    <location>
        <begin position="226"/>
        <end position="250"/>
    </location>
</feature>
<protein>
    <recommendedName>
        <fullName evidence="9">ABC transporter permease</fullName>
    </recommendedName>
</protein>
<feature type="transmembrane region" description="Helical" evidence="6">
    <location>
        <begin position="93"/>
        <end position="116"/>
    </location>
</feature>
<proteinExistence type="predicted"/>
<dbReference type="Proteomes" id="UP000191905">
    <property type="component" value="Unassembled WGS sequence"/>
</dbReference>
<evidence type="ECO:0000256" key="4">
    <source>
        <dbReference type="ARBA" id="ARBA00022989"/>
    </source>
</evidence>
<dbReference type="RefSeq" id="WP_080919253.1">
    <property type="nucleotide sequence ID" value="NZ_MDET01000011.1"/>
</dbReference>
<dbReference type="InterPro" id="IPR001851">
    <property type="entry name" value="ABC_transp_permease"/>
</dbReference>
<dbReference type="InterPro" id="IPR043428">
    <property type="entry name" value="LivM-like"/>
</dbReference>
<evidence type="ECO:0000256" key="2">
    <source>
        <dbReference type="ARBA" id="ARBA00022475"/>
    </source>
</evidence>
<dbReference type="GO" id="GO:0015658">
    <property type="term" value="F:branched-chain amino acid transmembrane transporter activity"/>
    <property type="evidence" value="ECO:0007669"/>
    <property type="project" value="InterPro"/>
</dbReference>
<dbReference type="PANTHER" id="PTHR30482:SF10">
    <property type="entry name" value="HIGH-AFFINITY BRANCHED-CHAIN AMINO ACID TRANSPORT PROTEIN BRAE"/>
    <property type="match status" value="1"/>
</dbReference>
<organism evidence="7 8">
    <name type="scientific">Manganibacter manganicus</name>
    <dbReference type="NCBI Taxonomy" id="1873176"/>
    <lineage>
        <taxon>Bacteria</taxon>
        <taxon>Pseudomonadati</taxon>
        <taxon>Pseudomonadota</taxon>
        <taxon>Alphaproteobacteria</taxon>
        <taxon>Hyphomicrobiales</taxon>
        <taxon>Phyllobacteriaceae</taxon>
        <taxon>Manganibacter</taxon>
    </lineage>
</organism>
<feature type="transmembrane region" description="Helical" evidence="6">
    <location>
        <begin position="39"/>
        <end position="60"/>
    </location>
</feature>
<evidence type="ECO:0000256" key="6">
    <source>
        <dbReference type="SAM" id="Phobius"/>
    </source>
</evidence>
<dbReference type="PANTHER" id="PTHR30482">
    <property type="entry name" value="HIGH-AFFINITY BRANCHED-CHAIN AMINO ACID TRANSPORT SYSTEM PERMEASE"/>
    <property type="match status" value="1"/>
</dbReference>
<evidence type="ECO:0008006" key="9">
    <source>
        <dbReference type="Google" id="ProtNLM"/>
    </source>
</evidence>
<evidence type="ECO:0000313" key="8">
    <source>
        <dbReference type="Proteomes" id="UP000191905"/>
    </source>
</evidence>
<keyword evidence="3 6" id="KW-0812">Transmembrane</keyword>
<dbReference type="AlphaFoldDB" id="A0A1V8RSB2"/>
<dbReference type="GO" id="GO:0005886">
    <property type="term" value="C:plasma membrane"/>
    <property type="evidence" value="ECO:0007669"/>
    <property type="project" value="UniProtKB-SubCell"/>
</dbReference>